<reference evidence="2 3" key="1">
    <citation type="submission" date="2019-07" db="EMBL/GenBank/DDBJ databases">
        <title>De Novo Assembly of kiwifruit Actinidia rufa.</title>
        <authorList>
            <person name="Sugita-Konishi S."/>
            <person name="Sato K."/>
            <person name="Mori E."/>
            <person name="Abe Y."/>
            <person name="Kisaki G."/>
            <person name="Hamano K."/>
            <person name="Suezawa K."/>
            <person name="Otani M."/>
            <person name="Fukuda T."/>
            <person name="Manabe T."/>
            <person name="Gomi K."/>
            <person name="Tabuchi M."/>
            <person name="Akimitsu K."/>
            <person name="Kataoka I."/>
        </authorList>
    </citation>
    <scope>NUCLEOTIDE SEQUENCE [LARGE SCALE GENOMIC DNA]</scope>
    <source>
        <strain evidence="3">cv. Fuchu</strain>
    </source>
</reference>
<dbReference type="Proteomes" id="UP000585474">
    <property type="component" value="Unassembled WGS sequence"/>
</dbReference>
<dbReference type="Pfam" id="PF03469">
    <property type="entry name" value="XH"/>
    <property type="match status" value="1"/>
</dbReference>
<organism evidence="2 3">
    <name type="scientific">Actinidia rufa</name>
    <dbReference type="NCBI Taxonomy" id="165716"/>
    <lineage>
        <taxon>Eukaryota</taxon>
        <taxon>Viridiplantae</taxon>
        <taxon>Streptophyta</taxon>
        <taxon>Embryophyta</taxon>
        <taxon>Tracheophyta</taxon>
        <taxon>Spermatophyta</taxon>
        <taxon>Magnoliopsida</taxon>
        <taxon>eudicotyledons</taxon>
        <taxon>Gunneridae</taxon>
        <taxon>Pentapetalae</taxon>
        <taxon>asterids</taxon>
        <taxon>Ericales</taxon>
        <taxon>Actinidiaceae</taxon>
        <taxon>Actinidia</taxon>
    </lineage>
</organism>
<protein>
    <submittedName>
        <fullName evidence="2">XH/XS domain-containing protein</fullName>
    </submittedName>
</protein>
<keyword evidence="3" id="KW-1185">Reference proteome</keyword>
<dbReference type="PANTHER" id="PTHR21596">
    <property type="entry name" value="RIBONUCLEASE P SUBUNIT P38"/>
    <property type="match status" value="1"/>
</dbReference>
<dbReference type="InterPro" id="IPR005379">
    <property type="entry name" value="FDM1-5/IDN2_XH"/>
</dbReference>
<evidence type="ECO:0000313" key="3">
    <source>
        <dbReference type="Proteomes" id="UP000585474"/>
    </source>
</evidence>
<name>A0A7J0GR24_9ERIC</name>
<accession>A0A7J0GR24</accession>
<feature type="domain" description="Factor of DNA methylation 1-5/IDN2" evidence="1">
    <location>
        <begin position="39"/>
        <end position="118"/>
    </location>
</feature>
<dbReference type="PANTHER" id="PTHR21596:SF23">
    <property type="entry name" value="FACTOR OF DNA METHYLATION 4"/>
    <property type="match status" value="1"/>
</dbReference>
<dbReference type="OrthoDB" id="1892195at2759"/>
<sequence length="122" mass="14068">MKLSDAKPSENEDEYWGWGWVTDDHGNDSGWGLKLWKISDGSEEEIIDKNDENLKTPKAEYGNEVYEAVTTALTEINCYNPSGRLLVTELWNFKEKRKATLKEGVSHLLEQLKVYKRKSNSQ</sequence>
<comment type="caution">
    <text evidence="2">The sequence shown here is derived from an EMBL/GenBank/DDBJ whole genome shotgun (WGS) entry which is preliminary data.</text>
</comment>
<dbReference type="EMBL" id="BJWL01000023">
    <property type="protein sequence ID" value="GFZ13257.1"/>
    <property type="molecule type" value="Genomic_DNA"/>
</dbReference>
<evidence type="ECO:0000259" key="1">
    <source>
        <dbReference type="Pfam" id="PF03469"/>
    </source>
</evidence>
<dbReference type="GO" id="GO:0080188">
    <property type="term" value="P:gene silencing by siRNA-directed DNA methylation"/>
    <property type="evidence" value="ECO:0007669"/>
    <property type="project" value="InterPro"/>
</dbReference>
<dbReference type="InterPro" id="IPR045177">
    <property type="entry name" value="FDM1-5/IDN2"/>
</dbReference>
<dbReference type="AlphaFoldDB" id="A0A7J0GR24"/>
<proteinExistence type="predicted"/>
<gene>
    <name evidence="2" type="ORF">Acr_23g0016420</name>
</gene>
<evidence type="ECO:0000313" key="2">
    <source>
        <dbReference type="EMBL" id="GFZ13257.1"/>
    </source>
</evidence>